<reference evidence="1 2" key="1">
    <citation type="submission" date="2020-04" db="EMBL/GenBank/DDBJ databases">
        <authorList>
            <person name="De Canck E."/>
        </authorList>
    </citation>
    <scope>NUCLEOTIDE SEQUENCE [LARGE SCALE GENOMIC DNA]</scope>
    <source>
        <strain evidence="1 2">LMG 3328</strain>
    </source>
</reference>
<protein>
    <submittedName>
        <fullName evidence="1">Uncharacterized protein</fullName>
    </submittedName>
</protein>
<proteinExistence type="predicted"/>
<evidence type="ECO:0000313" key="1">
    <source>
        <dbReference type="EMBL" id="CAB3895341.1"/>
    </source>
</evidence>
<organism evidence="1 2">
    <name type="scientific">Achromobacter ruhlandii</name>
    <dbReference type="NCBI Taxonomy" id="72557"/>
    <lineage>
        <taxon>Bacteria</taxon>
        <taxon>Pseudomonadati</taxon>
        <taxon>Pseudomonadota</taxon>
        <taxon>Betaproteobacteria</taxon>
        <taxon>Burkholderiales</taxon>
        <taxon>Alcaligenaceae</taxon>
        <taxon>Achromobacter</taxon>
    </lineage>
</organism>
<dbReference type="EMBL" id="CADILE010000012">
    <property type="protein sequence ID" value="CAB3895341.1"/>
    <property type="molecule type" value="Genomic_DNA"/>
</dbReference>
<evidence type="ECO:0000313" key="2">
    <source>
        <dbReference type="Proteomes" id="UP000494122"/>
    </source>
</evidence>
<dbReference type="RefSeq" id="WP_100508606.1">
    <property type="nucleotide sequence ID" value="NZ_CADILE010000012.1"/>
</dbReference>
<sequence>MPYPCPLHALLDAVPRRYRLAGDAAADVAAGHAASLAQVIGRLQATLAAGQEPDLPLRDAFVVSLDGLIREALGPRDADPAFQAAVLAYRLPVVREYLALDGGAAADRRRVQAVVDAWAHPAKPARLAPGDASTQLAQLHAAARAADWWRVAELARNLPLLAEVAIIDDLASALRALDADPALARLCRIETLARDPQVCRYRSLRAQLGPRAGSDEASAQARVARQRGVMVETLAARALEAVAAYLERLEAAATAGDAPRYRVVTSLRVPAGLAAEADRAKSEWDAVLLRRVDPAQAKAVRAQAGATATPADPAALWDICLVIEAKASVEAATTDLPRLLRGLRLLASARPDQAYAFSTQQGRVQVRGASLAALPVTEAALAERVLYCSDAPADAPHAGLHAASRTQLLSAPSCLAYAAALSEGRPVGPDDLAPLWQALRHDARWRPALNLAATRQLARSLMVHPDDLVATVASLSRPAGASA</sequence>
<dbReference type="Proteomes" id="UP000494122">
    <property type="component" value="Unassembled WGS sequence"/>
</dbReference>
<dbReference type="AlphaFoldDB" id="A0A2M9GWJ6"/>
<gene>
    <name evidence="1" type="ORF">LMG3328_04008</name>
</gene>
<accession>A0A2M9GWJ6</accession>
<name>A0A2M9GWJ6_9BURK</name>